<sequence length="654" mass="75641">MPEKPTSLMGLPPEIVEQIIAKLDAGSPNFLLDFLNVLLALDISSDYNKQCFRSIAEGSRSQIAVVDFTNPDDRFTTPVLSLLRNYFTIDLTERINQAILMHQPREEQEESQEPQESQESQEPVELTVYPRIVLVIDDSLTAEQLTFQQFRQLYSTLKNADTVIDIVYCPPVPVSTGPTRNFASVSVVNVLKHFDDLFFFFNSLIMEFSQSSIIVSRNFFEIMDARLLRGSWDGLMSHYTARCKQVSFPSLIELHMDYLTIDSCIYKTLEYAQKSNIGNQISRNLNRWCADNMMCGFMESCEFYYPNLKKLKFFNYNNEETCNFIDLSTPMIKKLDDNCCPLRTIFALHSFKNWNMPNLEYFTGHRFKYDESKMAGSTERLKRSLRKNILYLHDKAMRETSDATPYFRVSLIPKGVKFSKVLNWLPSHSPNSFRQTRLNMAQNNRYESSVADDDDDDYYDSSNHGAAPSDVSERKKNQSYFNKPILCFKNESLEKLELQLLTLDKNNKSIYIQGLFLPKLKELVIQNYTSVTKRARISDKQNTIVMLSPTSSNQNRLSPVSSTHTSDGLTNSADMDDIYPLGFSVWNNLTAVSLIRFTSHQNILSDKIQPLDMVDKKQINFLFKINNLKENLPRLNLADSFENFFDERQRYIIV</sequence>
<feature type="compositionally biased region" description="Acidic residues" evidence="1">
    <location>
        <begin position="450"/>
        <end position="459"/>
    </location>
</feature>
<feature type="compositionally biased region" description="Low complexity" evidence="1">
    <location>
        <begin position="114"/>
        <end position="123"/>
    </location>
</feature>
<comment type="caution">
    <text evidence="2">The sequence shown here is derived from an EMBL/GenBank/DDBJ whole genome shotgun (WGS) entry which is preliminary data.</text>
</comment>
<organism evidence="2 3">
    <name type="scientific">Maudiozyma humilis</name>
    <name type="common">Sour dough yeast</name>
    <name type="synonym">Kazachstania humilis</name>
    <dbReference type="NCBI Taxonomy" id="51915"/>
    <lineage>
        <taxon>Eukaryota</taxon>
        <taxon>Fungi</taxon>
        <taxon>Dikarya</taxon>
        <taxon>Ascomycota</taxon>
        <taxon>Saccharomycotina</taxon>
        <taxon>Saccharomycetes</taxon>
        <taxon>Saccharomycetales</taxon>
        <taxon>Saccharomycetaceae</taxon>
        <taxon>Maudiozyma</taxon>
    </lineage>
</organism>
<reference evidence="2 3" key="1">
    <citation type="journal article" date="2023" name="Elife">
        <title>Identification of key yeast species and microbe-microbe interactions impacting larval growth of Drosophila in the wild.</title>
        <authorList>
            <person name="Mure A."/>
            <person name="Sugiura Y."/>
            <person name="Maeda R."/>
            <person name="Honda K."/>
            <person name="Sakurai N."/>
            <person name="Takahashi Y."/>
            <person name="Watada M."/>
            <person name="Katoh T."/>
            <person name="Gotoh A."/>
            <person name="Gotoh Y."/>
            <person name="Taniguchi I."/>
            <person name="Nakamura K."/>
            <person name="Hayashi T."/>
            <person name="Katayama T."/>
            <person name="Uemura T."/>
            <person name="Hattori Y."/>
        </authorList>
    </citation>
    <scope>NUCLEOTIDE SEQUENCE [LARGE SCALE GENOMIC DNA]</scope>
    <source>
        <strain evidence="2 3">KH-74</strain>
    </source>
</reference>
<proteinExistence type="predicted"/>
<gene>
    <name evidence="2" type="ORF">DAKH74_018740</name>
</gene>
<feature type="region of interest" description="Disordered" evidence="1">
    <location>
        <begin position="447"/>
        <end position="475"/>
    </location>
</feature>
<protein>
    <submittedName>
        <fullName evidence="2">Bop2 protein</fullName>
    </submittedName>
</protein>
<dbReference type="AlphaFoldDB" id="A0AAV5RX91"/>
<evidence type="ECO:0000313" key="3">
    <source>
        <dbReference type="Proteomes" id="UP001377567"/>
    </source>
</evidence>
<accession>A0AAV5RX91</accession>
<feature type="region of interest" description="Disordered" evidence="1">
    <location>
        <begin position="103"/>
        <end position="123"/>
    </location>
</feature>
<evidence type="ECO:0000256" key="1">
    <source>
        <dbReference type="SAM" id="MobiDB-lite"/>
    </source>
</evidence>
<dbReference type="Proteomes" id="UP001377567">
    <property type="component" value="Unassembled WGS sequence"/>
</dbReference>
<evidence type="ECO:0000313" key="2">
    <source>
        <dbReference type="EMBL" id="GMM55258.1"/>
    </source>
</evidence>
<keyword evidence="3" id="KW-1185">Reference proteome</keyword>
<dbReference type="EMBL" id="BTGD01000005">
    <property type="protein sequence ID" value="GMM55258.1"/>
    <property type="molecule type" value="Genomic_DNA"/>
</dbReference>
<name>A0AAV5RX91_MAUHU</name>